<dbReference type="STRING" id="158441.A0A226EMF5"/>
<dbReference type="AlphaFoldDB" id="A0A226EMF5"/>
<name>A0A226EMF5_FOLCA</name>
<dbReference type="Pfam" id="PF00282">
    <property type="entry name" value="Pyridoxal_deC"/>
    <property type="match status" value="1"/>
</dbReference>
<dbReference type="OrthoDB" id="639767at2759"/>
<dbReference type="InterPro" id="IPR015421">
    <property type="entry name" value="PyrdxlP-dep_Trfase_major"/>
</dbReference>
<evidence type="ECO:0000256" key="11">
    <source>
        <dbReference type="PIRSR" id="PIRSR602129-50"/>
    </source>
</evidence>
<evidence type="ECO:0000256" key="5">
    <source>
        <dbReference type="ARBA" id="ARBA00022793"/>
    </source>
</evidence>
<comment type="caution">
    <text evidence="13">The sequence shown here is derived from an EMBL/GenBank/DDBJ whole genome shotgun (WGS) entry which is preliminary data.</text>
</comment>
<dbReference type="GO" id="GO:0006520">
    <property type="term" value="P:amino acid metabolic process"/>
    <property type="evidence" value="ECO:0007669"/>
    <property type="project" value="InterPro"/>
</dbReference>
<dbReference type="InterPro" id="IPR010977">
    <property type="entry name" value="Aromatic_deC"/>
</dbReference>
<accession>A0A226EMF5</accession>
<evidence type="ECO:0000256" key="6">
    <source>
        <dbReference type="ARBA" id="ARBA00022898"/>
    </source>
</evidence>
<dbReference type="PANTHER" id="PTHR11999">
    <property type="entry name" value="GROUP II PYRIDOXAL-5-PHOSPHATE DECARBOXYLASE"/>
    <property type="match status" value="1"/>
</dbReference>
<proteinExistence type="inferred from homology"/>
<dbReference type="InterPro" id="IPR002129">
    <property type="entry name" value="PyrdxlP-dep_de-COase"/>
</dbReference>
<comment type="cofactor">
    <cofactor evidence="1 11 12">
        <name>pyridoxal 5'-phosphate</name>
        <dbReference type="ChEBI" id="CHEBI:597326"/>
    </cofactor>
</comment>
<organism evidence="13 14">
    <name type="scientific">Folsomia candida</name>
    <name type="common">Springtail</name>
    <dbReference type="NCBI Taxonomy" id="158441"/>
    <lineage>
        <taxon>Eukaryota</taxon>
        <taxon>Metazoa</taxon>
        <taxon>Ecdysozoa</taxon>
        <taxon>Arthropoda</taxon>
        <taxon>Hexapoda</taxon>
        <taxon>Collembola</taxon>
        <taxon>Entomobryomorpha</taxon>
        <taxon>Isotomoidea</taxon>
        <taxon>Isotomidae</taxon>
        <taxon>Proisotominae</taxon>
        <taxon>Folsomia</taxon>
    </lineage>
</organism>
<sequence>MQTAPTTHTPLESSNILPACLPVELSSRLAAQLSPLFPSILLTGHISTLPLSSLRTPCSTTTHSDPVVSDNLACIFGNMEADEFRDFGEAMLKYITDYLENIRDRRVLPTVKPGYLRDLIPEEAPEDGEKWQDIMKDIERVIMPGVTHWHSPHFHAYYPTANSYPAIVADMLSGAIACIGFTWIASPACTELEVVMMDWLGKLLDLPAKFLASGSDGKGGGVIQGTASEGTLVALLSARARTVKAYAKTSGYDESTFLGRLVAYTSDQSHSSVERASLLGGIKMRIVKTDGSLSMRGDVLKATILEDKAKGLIPFFVVATLGTTNSCAFDNLDEIGDVCVEQKIWLHVDAAYAGSAFICEEYRYLMTGVGKADSFNFNPHKWLLVNFDCSAMWVANANELVDAFNVDPLYLKHDMQGKAPDYRHWQIPLGRRFRSLKLWFVMRSYGSKKLQEHVRGQIALSHEFKKLVMQDARFEISAPVVLGLVCFRMNNKSEEDNEKLLKSINERGKIHIVPSKLHGLYILRFAVCSRFTTSKDVEFAWKEIQDATTDLFETKST</sequence>
<evidence type="ECO:0000256" key="12">
    <source>
        <dbReference type="RuleBase" id="RU000382"/>
    </source>
</evidence>
<dbReference type="PANTHER" id="PTHR11999:SF167">
    <property type="entry name" value="AROMATIC-L-AMINO-ACID DECARBOXYLASE"/>
    <property type="match status" value="1"/>
</dbReference>
<evidence type="ECO:0000313" key="13">
    <source>
        <dbReference type="EMBL" id="OXA58378.1"/>
    </source>
</evidence>
<dbReference type="InterPro" id="IPR015424">
    <property type="entry name" value="PyrdxlP-dep_Trfase"/>
</dbReference>
<dbReference type="EMBL" id="LNIX01000003">
    <property type="protein sequence ID" value="OXA58378.1"/>
    <property type="molecule type" value="Genomic_DNA"/>
</dbReference>
<evidence type="ECO:0000256" key="7">
    <source>
        <dbReference type="ARBA" id="ARBA00023239"/>
    </source>
</evidence>
<dbReference type="GO" id="GO:0030170">
    <property type="term" value="F:pyridoxal phosphate binding"/>
    <property type="evidence" value="ECO:0007669"/>
    <property type="project" value="InterPro"/>
</dbReference>
<evidence type="ECO:0000256" key="1">
    <source>
        <dbReference type="ARBA" id="ARBA00001933"/>
    </source>
</evidence>
<comment type="subunit">
    <text evidence="3">Homodimer.</text>
</comment>
<gene>
    <name evidence="13" type="ORF">Fcan01_08128</name>
</gene>
<evidence type="ECO:0000313" key="14">
    <source>
        <dbReference type="Proteomes" id="UP000198287"/>
    </source>
</evidence>
<evidence type="ECO:0000256" key="3">
    <source>
        <dbReference type="ARBA" id="ARBA00011738"/>
    </source>
</evidence>
<protein>
    <recommendedName>
        <fullName evidence="9">Aromatic-L-amino-acid decarboxylase</fullName>
        <ecNumber evidence="8">4.1.1.28</ecNumber>
    </recommendedName>
    <alternativeName>
        <fullName evidence="10">DOPA decarboxylase</fullName>
    </alternativeName>
</protein>
<reference evidence="13 14" key="1">
    <citation type="submission" date="2015-12" db="EMBL/GenBank/DDBJ databases">
        <title>The genome of Folsomia candida.</title>
        <authorList>
            <person name="Faddeeva A."/>
            <person name="Derks M.F."/>
            <person name="Anvar Y."/>
            <person name="Smit S."/>
            <person name="Van Straalen N."/>
            <person name="Roelofs D."/>
        </authorList>
    </citation>
    <scope>NUCLEOTIDE SEQUENCE [LARGE SCALE GENOMIC DNA]</scope>
    <source>
        <strain evidence="13 14">VU population</strain>
        <tissue evidence="13">Whole body</tissue>
    </source>
</reference>
<keyword evidence="4" id="KW-0127">Catecholamine biosynthesis</keyword>
<dbReference type="Gene3D" id="1.20.1340.10">
    <property type="entry name" value="dopa decarboxylase, N-terminal domain"/>
    <property type="match status" value="1"/>
</dbReference>
<dbReference type="FunFam" id="1.20.1340.10:FF:000001">
    <property type="entry name" value="Histidine decarboxylase"/>
    <property type="match status" value="1"/>
</dbReference>
<dbReference type="InterPro" id="IPR015422">
    <property type="entry name" value="PyrdxlP-dep_Trfase_small"/>
</dbReference>
<keyword evidence="7 12" id="KW-0456">Lyase</keyword>
<evidence type="ECO:0000256" key="2">
    <source>
        <dbReference type="ARBA" id="ARBA00009533"/>
    </source>
</evidence>
<keyword evidence="14" id="KW-1185">Reference proteome</keyword>
<evidence type="ECO:0000256" key="9">
    <source>
        <dbReference type="ARBA" id="ARBA00040968"/>
    </source>
</evidence>
<dbReference type="SUPFAM" id="SSF53383">
    <property type="entry name" value="PLP-dependent transferases"/>
    <property type="match status" value="1"/>
</dbReference>
<dbReference type="FunFam" id="3.40.640.10:FF:000025">
    <property type="entry name" value="Histidine decarboxylase"/>
    <property type="match status" value="1"/>
</dbReference>
<feature type="modified residue" description="N6-(pyridoxal phosphate)lysine" evidence="11">
    <location>
        <position position="381"/>
    </location>
</feature>
<dbReference type="GO" id="GO:0005737">
    <property type="term" value="C:cytoplasm"/>
    <property type="evidence" value="ECO:0007669"/>
    <property type="project" value="TreeGrafter"/>
</dbReference>
<dbReference type="GO" id="GO:0004058">
    <property type="term" value="F:aromatic-L-amino-acid decarboxylase activity"/>
    <property type="evidence" value="ECO:0007669"/>
    <property type="project" value="UniProtKB-EC"/>
</dbReference>
<dbReference type="CDD" id="cd06450">
    <property type="entry name" value="DOPA_deC_like"/>
    <property type="match status" value="1"/>
</dbReference>
<comment type="similarity">
    <text evidence="2 12">Belongs to the group II decarboxylase family.</text>
</comment>
<dbReference type="OMA" id="LCPEYRY"/>
<keyword evidence="5" id="KW-0210">Decarboxylase</keyword>
<dbReference type="GO" id="GO:0042427">
    <property type="term" value="P:serotonin biosynthetic process"/>
    <property type="evidence" value="ECO:0007669"/>
    <property type="project" value="TreeGrafter"/>
</dbReference>
<dbReference type="Gene3D" id="3.90.1150.10">
    <property type="entry name" value="Aspartate Aminotransferase, domain 1"/>
    <property type="match status" value="1"/>
</dbReference>
<dbReference type="PRINTS" id="PR00800">
    <property type="entry name" value="YHDCRBOXLASE"/>
</dbReference>
<dbReference type="Gene3D" id="3.40.640.10">
    <property type="entry name" value="Type I PLP-dependent aspartate aminotransferase-like (Major domain)"/>
    <property type="match status" value="1"/>
</dbReference>
<dbReference type="Proteomes" id="UP000198287">
    <property type="component" value="Unassembled WGS sequence"/>
</dbReference>
<evidence type="ECO:0000256" key="10">
    <source>
        <dbReference type="ARBA" id="ARBA00041275"/>
    </source>
</evidence>
<keyword evidence="6 11" id="KW-0663">Pyridoxal phosphate</keyword>
<evidence type="ECO:0000256" key="4">
    <source>
        <dbReference type="ARBA" id="ARBA00022584"/>
    </source>
</evidence>
<dbReference type="EC" id="4.1.1.28" evidence="8"/>
<evidence type="ECO:0000256" key="8">
    <source>
        <dbReference type="ARBA" id="ARBA00038886"/>
    </source>
</evidence>
<dbReference type="GO" id="GO:0042423">
    <property type="term" value="P:catecholamine biosynthetic process"/>
    <property type="evidence" value="ECO:0007669"/>
    <property type="project" value="UniProtKB-KW"/>
</dbReference>
<dbReference type="GO" id="GO:0019752">
    <property type="term" value="P:carboxylic acid metabolic process"/>
    <property type="evidence" value="ECO:0007669"/>
    <property type="project" value="InterPro"/>
</dbReference>